<reference evidence="1" key="1">
    <citation type="journal article" date="2023" name="Front. Mar. Sci.">
        <title>A new Merluccius polli reference genome to investigate the effects of global change in West African waters.</title>
        <authorList>
            <person name="Mateo J.L."/>
            <person name="Blanco-Fernandez C."/>
            <person name="Garcia-Vazquez E."/>
            <person name="Machado-Schiaffino G."/>
        </authorList>
    </citation>
    <scope>NUCLEOTIDE SEQUENCE</scope>
    <source>
        <strain evidence="1">C29</strain>
        <tissue evidence="1">Fin</tissue>
    </source>
</reference>
<dbReference type="AlphaFoldDB" id="A0AA47MAS6"/>
<dbReference type="PANTHER" id="PTHR47027">
    <property type="entry name" value="REVERSE TRANSCRIPTASE DOMAIN-CONTAINING PROTEIN"/>
    <property type="match status" value="1"/>
</dbReference>
<dbReference type="EMBL" id="JAOPHQ010005133">
    <property type="protein sequence ID" value="KAK0136676.1"/>
    <property type="molecule type" value="Genomic_DNA"/>
</dbReference>
<evidence type="ECO:0000313" key="2">
    <source>
        <dbReference type="Proteomes" id="UP001174136"/>
    </source>
</evidence>
<dbReference type="PANTHER" id="PTHR47027:SF20">
    <property type="entry name" value="REVERSE TRANSCRIPTASE-LIKE PROTEIN WITH RNA-DIRECTED DNA POLYMERASE DOMAIN"/>
    <property type="match status" value="1"/>
</dbReference>
<comment type="caution">
    <text evidence="1">The sequence shown here is derived from an EMBL/GenBank/DDBJ whole genome shotgun (WGS) entry which is preliminary data.</text>
</comment>
<proteinExistence type="predicted"/>
<evidence type="ECO:0000313" key="1">
    <source>
        <dbReference type="EMBL" id="KAK0136676.1"/>
    </source>
</evidence>
<protein>
    <submittedName>
        <fullName evidence="1">Uncharacterized transposon-derived protein F52C9.6</fullName>
    </submittedName>
</protein>
<keyword evidence="2" id="KW-1185">Reference proteome</keyword>
<gene>
    <name evidence="1" type="primary">F52C9.6_78</name>
    <name evidence="1" type="ORF">N1851_027149</name>
</gene>
<organism evidence="1 2">
    <name type="scientific">Merluccius polli</name>
    <name type="common">Benguela hake</name>
    <name type="synonym">Merluccius cadenati</name>
    <dbReference type="NCBI Taxonomy" id="89951"/>
    <lineage>
        <taxon>Eukaryota</taxon>
        <taxon>Metazoa</taxon>
        <taxon>Chordata</taxon>
        <taxon>Craniata</taxon>
        <taxon>Vertebrata</taxon>
        <taxon>Euteleostomi</taxon>
        <taxon>Actinopterygii</taxon>
        <taxon>Neopterygii</taxon>
        <taxon>Teleostei</taxon>
        <taxon>Neoteleostei</taxon>
        <taxon>Acanthomorphata</taxon>
        <taxon>Zeiogadaria</taxon>
        <taxon>Gadariae</taxon>
        <taxon>Gadiformes</taxon>
        <taxon>Gadoidei</taxon>
        <taxon>Merlucciidae</taxon>
        <taxon>Merluccius</taxon>
    </lineage>
</organism>
<name>A0AA47MAS6_MERPO</name>
<dbReference type="Proteomes" id="UP001174136">
    <property type="component" value="Unassembled WGS sequence"/>
</dbReference>
<accession>A0AA47MAS6</accession>
<sequence length="342" mass="38570">MIRKRRTHEMSMNQKVCDLVEGKYSILYAKPVTANTLAITAAVPEFPPISDLDANITIEEVKSAIKALKNNKSPGADGLLPEVFKAAQENCSIYPDCGKTKVRHVLVRELLYADDAAFAAHSEAELQLLCASFDSACQEFGLQISLKKTVVLAQPATLCPAVSISNTSLSVVDKFTYLRSTVSNTNNLDVELDMRIGKASSMFGKLSKRVWHNKNLSSVCTTRVLSTLLYASESWTTYRRHEHRLNAFHFRCLHSILGVCWNDHVPNSFILEKTGSSDLYTIIRQRHLRWAGHIQRMDDARLPKLLLYGELANAPRKQGRPRLRFKDVIKRDLKYFSINLDS</sequence>